<feature type="region of interest" description="Disordered" evidence="2">
    <location>
        <begin position="719"/>
        <end position="754"/>
    </location>
</feature>
<feature type="compositionally biased region" description="Low complexity" evidence="2">
    <location>
        <begin position="481"/>
        <end position="513"/>
    </location>
</feature>
<evidence type="ECO:0000313" key="4">
    <source>
        <dbReference type="Proteomes" id="UP001620626"/>
    </source>
</evidence>
<protein>
    <submittedName>
        <fullName evidence="3">Uncharacterized protein</fullName>
    </submittedName>
</protein>
<dbReference type="AlphaFoldDB" id="A0ABD2KIY8"/>
<feature type="compositionally biased region" description="Low complexity" evidence="2">
    <location>
        <begin position="393"/>
        <end position="404"/>
    </location>
</feature>
<evidence type="ECO:0000256" key="2">
    <source>
        <dbReference type="SAM" id="MobiDB-lite"/>
    </source>
</evidence>
<evidence type="ECO:0000313" key="3">
    <source>
        <dbReference type="EMBL" id="KAL3102907.1"/>
    </source>
</evidence>
<dbReference type="PANTHER" id="PTHR48125:SF10">
    <property type="entry name" value="OS12G0136300 PROTEIN"/>
    <property type="match status" value="1"/>
</dbReference>
<feature type="coiled-coil region" evidence="1">
    <location>
        <begin position="40"/>
        <end position="84"/>
    </location>
</feature>
<reference evidence="3 4" key="1">
    <citation type="submission" date="2024-10" db="EMBL/GenBank/DDBJ databases">
        <authorList>
            <person name="Kim D."/>
        </authorList>
    </citation>
    <scope>NUCLEOTIDE SEQUENCE [LARGE SCALE GENOMIC DNA]</scope>
    <source>
        <strain evidence="3">BH-2024</strain>
    </source>
</reference>
<gene>
    <name evidence="3" type="ORF">niasHT_026048</name>
</gene>
<sequence>MLRRQELCGELQSRSLRISRLLQILQQHAADAKNVKQSYIKVVNQKKKQLKERADALESKKMENEELTLENRLLRERFTKLEGMADERESKLSFADFTVTKFDRMYAAVCSENAALRKLIERRGLGSPLRMPTPPPPPPPRPPSVGRMPSKRKKAWEDLPPPASPDQLSPRGASPTISFLERSYAEMRALRTPSPQHIDPFPTRAVQMRADAGLAQEEEELNEWIVHEATQIGADAGLVQEEINELIGHAQEMADDVLMEQPGSTTNMDAQRNIAAAQMLNIIMAVGSEGEGADAIEPAVNQQQQQNISSSLLVLCGLVQRISSEIHQSYILHYLIKAKRKGSGATAIEPAVDQQQQQQHQQQLARARRTSPAVAPPAPKGADATATEPAVEQQQQQQQQHQQQLVRARRTSPAVAPPAPTKQKGADATATEPAVEQQQQQQQQHQQQLVRARRTSPAVAPPAPTKQKGAAATATEPAVEQQQQQQQQHQQQLVRARRTSPAVAPVAVTPAPAKQKGEDATATGKKRRGADILFYLQLPPPSPTKNRADLDRFALASLRRTQPNRRVKYQPVKKIDIKWRTREPPVPLGPPAPKRSVSVTPRVWANVAPMATLLAAPPHPVERSASAAPTGRPAGADARPNHSICATCGHVLGLTRTKETTKIKGFEKDSVADAVVCNGCNAAFHRDAKLTCCPSYHSAGPEKKEIWICDKADASSDLPALTIDESAGSQEMEEEDMDHGDDAQEDGEDAAKKS</sequence>
<feature type="compositionally biased region" description="Low complexity" evidence="2">
    <location>
        <begin position="354"/>
        <end position="363"/>
    </location>
</feature>
<feature type="region of interest" description="Disordered" evidence="2">
    <location>
        <begin position="125"/>
        <end position="174"/>
    </location>
</feature>
<proteinExistence type="predicted"/>
<feature type="region of interest" description="Disordered" evidence="2">
    <location>
        <begin position="619"/>
        <end position="640"/>
    </location>
</feature>
<comment type="caution">
    <text evidence="3">The sequence shown here is derived from an EMBL/GenBank/DDBJ whole genome shotgun (WGS) entry which is preliminary data.</text>
</comment>
<feature type="compositionally biased region" description="Pro residues" evidence="2">
    <location>
        <begin position="131"/>
        <end position="143"/>
    </location>
</feature>
<dbReference type="EMBL" id="JBICBT010000745">
    <property type="protein sequence ID" value="KAL3102907.1"/>
    <property type="molecule type" value="Genomic_DNA"/>
</dbReference>
<dbReference type="Proteomes" id="UP001620626">
    <property type="component" value="Unassembled WGS sequence"/>
</dbReference>
<dbReference type="PANTHER" id="PTHR48125">
    <property type="entry name" value="LP07818P1"/>
    <property type="match status" value="1"/>
</dbReference>
<evidence type="ECO:0000256" key="1">
    <source>
        <dbReference type="SAM" id="Coils"/>
    </source>
</evidence>
<accession>A0ABD2KIY8</accession>
<feature type="compositionally biased region" description="Acidic residues" evidence="2">
    <location>
        <begin position="731"/>
        <end position="748"/>
    </location>
</feature>
<organism evidence="3 4">
    <name type="scientific">Heterodera trifolii</name>
    <dbReference type="NCBI Taxonomy" id="157864"/>
    <lineage>
        <taxon>Eukaryota</taxon>
        <taxon>Metazoa</taxon>
        <taxon>Ecdysozoa</taxon>
        <taxon>Nematoda</taxon>
        <taxon>Chromadorea</taxon>
        <taxon>Rhabditida</taxon>
        <taxon>Tylenchina</taxon>
        <taxon>Tylenchomorpha</taxon>
        <taxon>Tylenchoidea</taxon>
        <taxon>Heteroderidae</taxon>
        <taxon>Heteroderinae</taxon>
        <taxon>Heterodera</taxon>
    </lineage>
</organism>
<keyword evidence="1" id="KW-0175">Coiled coil</keyword>
<feature type="region of interest" description="Disordered" evidence="2">
    <location>
        <begin position="347"/>
        <end position="525"/>
    </location>
</feature>
<name>A0ABD2KIY8_9BILA</name>
<keyword evidence="4" id="KW-1185">Reference proteome</keyword>
<feature type="compositionally biased region" description="Low complexity" evidence="2">
    <location>
        <begin position="437"/>
        <end position="448"/>
    </location>
</feature>